<gene>
    <name evidence="2" type="ORF">GCM10023156_15230</name>
</gene>
<accession>A0ABP8MH78</accession>
<keyword evidence="1" id="KW-0472">Membrane</keyword>
<feature type="transmembrane region" description="Helical" evidence="1">
    <location>
        <begin position="271"/>
        <end position="288"/>
    </location>
</feature>
<protein>
    <recommendedName>
        <fullName evidence="4">Glycosyltransferase RgtA/B/C/D-like domain-containing protein</fullName>
    </recommendedName>
</protein>
<organism evidence="2 3">
    <name type="scientific">Novipirellula rosea</name>
    <dbReference type="NCBI Taxonomy" id="1031540"/>
    <lineage>
        <taxon>Bacteria</taxon>
        <taxon>Pseudomonadati</taxon>
        <taxon>Planctomycetota</taxon>
        <taxon>Planctomycetia</taxon>
        <taxon>Pirellulales</taxon>
        <taxon>Pirellulaceae</taxon>
        <taxon>Novipirellula</taxon>
    </lineage>
</organism>
<keyword evidence="3" id="KW-1185">Reference proteome</keyword>
<name>A0ABP8MH78_9BACT</name>
<feature type="transmembrane region" description="Helical" evidence="1">
    <location>
        <begin position="96"/>
        <end position="114"/>
    </location>
</feature>
<feature type="transmembrane region" description="Helical" evidence="1">
    <location>
        <begin position="237"/>
        <end position="259"/>
    </location>
</feature>
<feature type="transmembrane region" description="Helical" evidence="1">
    <location>
        <begin position="361"/>
        <end position="386"/>
    </location>
</feature>
<feature type="transmembrane region" description="Helical" evidence="1">
    <location>
        <begin position="198"/>
        <end position="216"/>
    </location>
</feature>
<keyword evidence="1" id="KW-0812">Transmembrane</keyword>
<reference evidence="3" key="1">
    <citation type="journal article" date="2019" name="Int. J. Syst. Evol. Microbiol.">
        <title>The Global Catalogue of Microorganisms (GCM) 10K type strain sequencing project: providing services to taxonomists for standard genome sequencing and annotation.</title>
        <authorList>
            <consortium name="The Broad Institute Genomics Platform"/>
            <consortium name="The Broad Institute Genome Sequencing Center for Infectious Disease"/>
            <person name="Wu L."/>
            <person name="Ma J."/>
        </authorList>
    </citation>
    <scope>NUCLEOTIDE SEQUENCE [LARGE SCALE GENOMIC DNA]</scope>
    <source>
        <strain evidence="3">JCM 17759</strain>
    </source>
</reference>
<feature type="transmembrane region" description="Helical" evidence="1">
    <location>
        <begin position="120"/>
        <end position="139"/>
    </location>
</feature>
<evidence type="ECO:0000313" key="3">
    <source>
        <dbReference type="Proteomes" id="UP001500840"/>
    </source>
</evidence>
<comment type="caution">
    <text evidence="2">The sequence shown here is derived from an EMBL/GenBank/DDBJ whole genome shotgun (WGS) entry which is preliminary data.</text>
</comment>
<dbReference type="EMBL" id="BAABGA010000018">
    <property type="protein sequence ID" value="GAA4449892.1"/>
    <property type="molecule type" value="Genomic_DNA"/>
</dbReference>
<feature type="transmembrane region" description="Helical" evidence="1">
    <location>
        <begin position="146"/>
        <end position="178"/>
    </location>
</feature>
<sequence length="663" mass="74742">MCSALVLAFDWPALVWGYFESDDFNLLIDNRTLAFPEVMYATMNDHVYPLGRILIRIFHWIFGTHVVAYNVLAVGMLISLVWAGCLYLRQAGVSRVGTLVFTFLLVGWTLWGELTSGEYILLMHESLMTAALLIGWTTLRFRAPHAWLYCVLTSLLVGYACFINISGFWVACAAIVFLTCDIAGNSVSNRVRRLGQHWRHYLAIGAPMVAAMAFYYHAYHHPNGPQFLSAAGPQRGLMGLILQWFYTVTTSLISIPIAIPHHLVDFGLLEFAMICSAGMFVAMILWTWPALPSRSLQFQIISVLMIMSGVVLMVCLGRPVPGIGHVIPPKYLFMPYTWTCIAIAIAFDGGWQRVPEKGRLIYIKLCLLCVMIALGSHSAASVLGSWGMPFFETTRGGEIREHQLEFAAMQELKETIFVPLDESSTGMLRIVDINGNTLAREYPALRFPWGYEPQLSYMVDVLTDKPRRYQFLYATELVFPSPTVSRNLYKDVSPEFLNLIKTSGEANRLYSLPARLDTQTRPPTPQDVENRPHPLTLVDAVESEHQDTGEWLIRSDGRTKIVLQYPDWKSAERFQLQMAIAPPKQADDTENIALTLSFRSSLFTSETKHDVPASDDARLIQTIDLLQLPSFSLSENIEFLAIHLQHSGVYRVEQLFVPIGELQ</sequence>
<evidence type="ECO:0000313" key="2">
    <source>
        <dbReference type="EMBL" id="GAA4449892.1"/>
    </source>
</evidence>
<feature type="transmembrane region" description="Helical" evidence="1">
    <location>
        <begin position="57"/>
        <end position="84"/>
    </location>
</feature>
<proteinExistence type="predicted"/>
<evidence type="ECO:0008006" key="4">
    <source>
        <dbReference type="Google" id="ProtNLM"/>
    </source>
</evidence>
<dbReference type="Proteomes" id="UP001500840">
    <property type="component" value="Unassembled WGS sequence"/>
</dbReference>
<keyword evidence="1" id="KW-1133">Transmembrane helix</keyword>
<evidence type="ECO:0000256" key="1">
    <source>
        <dbReference type="SAM" id="Phobius"/>
    </source>
</evidence>
<feature type="transmembrane region" description="Helical" evidence="1">
    <location>
        <begin position="300"/>
        <end position="320"/>
    </location>
</feature>
<dbReference type="RefSeq" id="WP_345320837.1">
    <property type="nucleotide sequence ID" value="NZ_BAABGA010000018.1"/>
</dbReference>